<gene>
    <name evidence="2" type="ORF">PVAP13_8NG319268</name>
</gene>
<comment type="caution">
    <text evidence="2">The sequence shown here is derived from an EMBL/GenBank/DDBJ whole genome shotgun (WGS) entry which is preliminary data.</text>
</comment>
<feature type="compositionally biased region" description="Low complexity" evidence="1">
    <location>
        <begin position="75"/>
        <end position="93"/>
    </location>
</feature>
<reference evidence="2" key="1">
    <citation type="submission" date="2020-05" db="EMBL/GenBank/DDBJ databases">
        <title>WGS assembly of Panicum virgatum.</title>
        <authorList>
            <person name="Lovell J.T."/>
            <person name="Jenkins J."/>
            <person name="Shu S."/>
            <person name="Juenger T.E."/>
            <person name="Schmutz J."/>
        </authorList>
    </citation>
    <scope>NUCLEOTIDE SEQUENCE</scope>
    <source>
        <strain evidence="2">AP13</strain>
    </source>
</reference>
<keyword evidence="3" id="KW-1185">Reference proteome</keyword>
<dbReference type="Proteomes" id="UP000823388">
    <property type="component" value="Chromosome 8N"/>
</dbReference>
<proteinExistence type="predicted"/>
<evidence type="ECO:0000313" key="3">
    <source>
        <dbReference type="Proteomes" id="UP000823388"/>
    </source>
</evidence>
<evidence type="ECO:0000256" key="1">
    <source>
        <dbReference type="SAM" id="MobiDB-lite"/>
    </source>
</evidence>
<organism evidence="2 3">
    <name type="scientific">Panicum virgatum</name>
    <name type="common">Blackwell switchgrass</name>
    <dbReference type="NCBI Taxonomy" id="38727"/>
    <lineage>
        <taxon>Eukaryota</taxon>
        <taxon>Viridiplantae</taxon>
        <taxon>Streptophyta</taxon>
        <taxon>Embryophyta</taxon>
        <taxon>Tracheophyta</taxon>
        <taxon>Spermatophyta</taxon>
        <taxon>Magnoliopsida</taxon>
        <taxon>Liliopsida</taxon>
        <taxon>Poales</taxon>
        <taxon>Poaceae</taxon>
        <taxon>PACMAD clade</taxon>
        <taxon>Panicoideae</taxon>
        <taxon>Panicodae</taxon>
        <taxon>Paniceae</taxon>
        <taxon>Panicinae</taxon>
        <taxon>Panicum</taxon>
        <taxon>Panicum sect. Hiantes</taxon>
    </lineage>
</organism>
<accession>A0A8T0PIY0</accession>
<name>A0A8T0PIY0_PANVG</name>
<sequence>MSSSRSLVGEFPPYTSSPRRPSFSPAANAHHPRGPGWCSAPAPSSNRVHAPLSMSRANASAENLPAPRWPRSLGSTSPPNTTTHPATPAAQNTLRGLGLSPAVSTADHRPVAGS</sequence>
<dbReference type="AlphaFoldDB" id="A0A8T0PIY0"/>
<evidence type="ECO:0000313" key="2">
    <source>
        <dbReference type="EMBL" id="KAG2559096.1"/>
    </source>
</evidence>
<feature type="region of interest" description="Disordered" evidence="1">
    <location>
        <begin position="1"/>
        <end position="114"/>
    </location>
</feature>
<feature type="compositionally biased region" description="Low complexity" evidence="1">
    <location>
        <begin position="11"/>
        <end position="25"/>
    </location>
</feature>
<protein>
    <submittedName>
        <fullName evidence="2">Uncharacterized protein</fullName>
    </submittedName>
</protein>
<dbReference type="EMBL" id="CM029052">
    <property type="protein sequence ID" value="KAG2559096.1"/>
    <property type="molecule type" value="Genomic_DNA"/>
</dbReference>